<feature type="domain" description="RNase H type-1" evidence="1">
    <location>
        <begin position="4"/>
        <end position="90"/>
    </location>
</feature>
<dbReference type="EMBL" id="SWLB01000016">
    <property type="protein sequence ID" value="KAF3327870.1"/>
    <property type="molecule type" value="Genomic_DNA"/>
</dbReference>
<evidence type="ECO:0000313" key="2">
    <source>
        <dbReference type="EMBL" id="KAF3327870.1"/>
    </source>
</evidence>
<dbReference type="InterPro" id="IPR012337">
    <property type="entry name" value="RNaseH-like_sf"/>
</dbReference>
<dbReference type="InterPro" id="IPR036397">
    <property type="entry name" value="RNaseH_sf"/>
</dbReference>
<evidence type="ECO:0000259" key="1">
    <source>
        <dbReference type="Pfam" id="PF13456"/>
    </source>
</evidence>
<evidence type="ECO:0000313" key="3">
    <source>
        <dbReference type="Proteomes" id="UP000623129"/>
    </source>
</evidence>
<dbReference type="Pfam" id="PF13456">
    <property type="entry name" value="RVT_3"/>
    <property type="match status" value="1"/>
</dbReference>
<dbReference type="InterPro" id="IPR052929">
    <property type="entry name" value="RNase_H-like_EbsB-rel"/>
</dbReference>
<gene>
    <name evidence="2" type="ORF">FCM35_KLT06476</name>
</gene>
<dbReference type="AlphaFoldDB" id="A0A833VIG5"/>
<dbReference type="Gene3D" id="3.30.420.10">
    <property type="entry name" value="Ribonuclease H-like superfamily/Ribonuclease H"/>
    <property type="match status" value="1"/>
</dbReference>
<proteinExistence type="predicted"/>
<dbReference type="CDD" id="cd06222">
    <property type="entry name" value="RNase_H_like"/>
    <property type="match status" value="1"/>
</dbReference>
<dbReference type="OrthoDB" id="696282at2759"/>
<dbReference type="PANTHER" id="PTHR47074:SF11">
    <property type="entry name" value="REVERSE TRANSCRIPTASE-LIKE PROTEIN"/>
    <property type="match status" value="1"/>
</dbReference>
<dbReference type="PANTHER" id="PTHR47074">
    <property type="entry name" value="BNAC02G40300D PROTEIN"/>
    <property type="match status" value="1"/>
</dbReference>
<accession>A0A833VIG5</accession>
<dbReference type="InterPro" id="IPR044730">
    <property type="entry name" value="RNase_H-like_dom_plant"/>
</dbReference>
<reference evidence="2" key="1">
    <citation type="submission" date="2020-01" db="EMBL/GenBank/DDBJ databases">
        <title>Genome sequence of Kobresia littledalei, the first chromosome-level genome in the family Cyperaceae.</title>
        <authorList>
            <person name="Qu G."/>
        </authorList>
    </citation>
    <scope>NUCLEOTIDE SEQUENCE</scope>
    <source>
        <strain evidence="2">C.B.Clarke</strain>
        <tissue evidence="2">Leaf</tissue>
    </source>
</reference>
<protein>
    <recommendedName>
        <fullName evidence="1">RNase H type-1 domain-containing protein</fullName>
    </recommendedName>
</protein>
<dbReference type="SUPFAM" id="SSF53098">
    <property type="entry name" value="Ribonuclease H-like"/>
    <property type="match status" value="1"/>
</dbReference>
<name>A0A833VIG5_9POAL</name>
<dbReference type="InterPro" id="IPR002156">
    <property type="entry name" value="RNaseH_domain"/>
</dbReference>
<dbReference type="Proteomes" id="UP000623129">
    <property type="component" value="Unassembled WGS sequence"/>
</dbReference>
<keyword evidence="3" id="KW-1185">Reference proteome</keyword>
<dbReference type="GO" id="GO:0003676">
    <property type="term" value="F:nucleic acid binding"/>
    <property type="evidence" value="ECO:0007669"/>
    <property type="project" value="InterPro"/>
</dbReference>
<comment type="caution">
    <text evidence="2">The sequence shown here is derived from an EMBL/GenBank/DDBJ whole genome shotgun (WGS) entry which is preliminary data.</text>
</comment>
<organism evidence="2 3">
    <name type="scientific">Carex littledalei</name>
    <dbReference type="NCBI Taxonomy" id="544730"/>
    <lineage>
        <taxon>Eukaryota</taxon>
        <taxon>Viridiplantae</taxon>
        <taxon>Streptophyta</taxon>
        <taxon>Embryophyta</taxon>
        <taxon>Tracheophyta</taxon>
        <taxon>Spermatophyta</taxon>
        <taxon>Magnoliopsida</taxon>
        <taxon>Liliopsida</taxon>
        <taxon>Poales</taxon>
        <taxon>Cyperaceae</taxon>
        <taxon>Cyperoideae</taxon>
        <taxon>Cariceae</taxon>
        <taxon>Carex</taxon>
        <taxon>Carex subgen. Euthyceras</taxon>
    </lineage>
</organism>
<dbReference type="GO" id="GO:0004523">
    <property type="term" value="F:RNA-DNA hybrid ribonuclease activity"/>
    <property type="evidence" value="ECO:0007669"/>
    <property type="project" value="InterPro"/>
</dbReference>
<sequence length="112" mass="12276">MACCPLQAEAIALQRGVDLAISLSLSDCSFLTDCLTLAENCAGLHPPTEVDWRAHSEIFDIWKKLKCNQGFTCSHISRELNETADSLAKRGRKMGDSYGGFTYPTFPLFTGA</sequence>